<sequence length="293" mass="34392">MEKNKLATREQLKKYFEKNKYPTQSQFAELIDAFKHREDIPTNKEAVILANSLASIDNAYLAYYGYNFGKEKILLTINSQDDGEQLIDVSRTNHYQEQKKYFFGTAPYSIKIKEFRLDELSETEYYYFSYQLKDSLTVERVIGNNLPVLSEGLDLGTFTEQRFYLSLSKLNFGQRINNVSTNIKFINNTNVNIMYRAQANYWGSLFSNEDSVTNHYNLWDNLYFYYNADLKEINQHIECKVYNADNKQLIMTGYLYAGQNNEYAWGGDVATGIRNIRIECSYQDNQNNQINFK</sequence>
<evidence type="ECO:0000313" key="2">
    <source>
        <dbReference type="Proteomes" id="UP001380186"/>
    </source>
</evidence>
<organism evidence="1 2">
    <name type="scientific">Chryseobacterium gambrini</name>
    <dbReference type="NCBI Taxonomy" id="373672"/>
    <lineage>
        <taxon>Bacteria</taxon>
        <taxon>Pseudomonadati</taxon>
        <taxon>Bacteroidota</taxon>
        <taxon>Flavobacteriia</taxon>
        <taxon>Flavobacteriales</taxon>
        <taxon>Weeksellaceae</taxon>
        <taxon>Chryseobacterium group</taxon>
        <taxon>Chryseobacterium</taxon>
    </lineage>
</organism>
<gene>
    <name evidence="1" type="ORF">CRDW_11680</name>
</gene>
<protein>
    <submittedName>
        <fullName evidence="1">Uncharacterized protein</fullName>
    </submittedName>
</protein>
<dbReference type="EMBL" id="AP029022">
    <property type="protein sequence ID" value="BEV03794.1"/>
    <property type="molecule type" value="Genomic_DNA"/>
</dbReference>
<keyword evidence="2" id="KW-1185">Reference proteome</keyword>
<reference evidence="1 2" key="1">
    <citation type="journal article" date="2020" name="Microbes Environ.">
        <title>Synthetic bacterial community of duckweed: a simple and stable system to study plant-microbe interactions.</title>
        <authorList>
            <person name="Ishizawa H."/>
            <person name="Tada M."/>
            <person name="Kuroda M."/>
            <person name="Inoue D."/>
            <person name="Futamata H."/>
            <person name="Ike M."/>
        </authorList>
    </citation>
    <scope>NUCLEOTIDE SEQUENCE [LARGE SCALE GENOMIC DNA]</scope>
    <source>
        <strain evidence="1 2">DW100</strain>
    </source>
</reference>
<evidence type="ECO:0000313" key="1">
    <source>
        <dbReference type="EMBL" id="BEV03794.1"/>
    </source>
</evidence>
<name>A0ABN7CBS9_9FLAO</name>
<dbReference type="Proteomes" id="UP001380186">
    <property type="component" value="Chromosome"/>
</dbReference>
<dbReference type="RefSeq" id="WP_338614622.1">
    <property type="nucleotide sequence ID" value="NZ_AP029022.1"/>
</dbReference>
<accession>A0ABN7CBS9</accession>
<proteinExistence type="predicted"/>